<accession>A0A0F9RT61</accession>
<comment type="caution">
    <text evidence="1">The sequence shown here is derived from an EMBL/GenBank/DDBJ whole genome shotgun (WGS) entry which is preliminary data.</text>
</comment>
<sequence length="30" mass="3273">MILLTWKLLALVVTLGLALPGLTDRCHPLT</sequence>
<name>A0A0F9RT61_9ZZZZ</name>
<gene>
    <name evidence="1" type="ORF">LCGC14_0935440</name>
</gene>
<proteinExistence type="predicted"/>
<dbReference type="AlphaFoldDB" id="A0A0F9RT61"/>
<dbReference type="EMBL" id="LAZR01003240">
    <property type="protein sequence ID" value="KKN20463.1"/>
    <property type="molecule type" value="Genomic_DNA"/>
</dbReference>
<organism evidence="1">
    <name type="scientific">marine sediment metagenome</name>
    <dbReference type="NCBI Taxonomy" id="412755"/>
    <lineage>
        <taxon>unclassified sequences</taxon>
        <taxon>metagenomes</taxon>
        <taxon>ecological metagenomes</taxon>
    </lineage>
</organism>
<reference evidence="1" key="1">
    <citation type="journal article" date="2015" name="Nature">
        <title>Complex archaea that bridge the gap between prokaryotes and eukaryotes.</title>
        <authorList>
            <person name="Spang A."/>
            <person name="Saw J.H."/>
            <person name="Jorgensen S.L."/>
            <person name="Zaremba-Niedzwiedzka K."/>
            <person name="Martijn J."/>
            <person name="Lind A.E."/>
            <person name="van Eijk R."/>
            <person name="Schleper C."/>
            <person name="Guy L."/>
            <person name="Ettema T.J."/>
        </authorList>
    </citation>
    <scope>NUCLEOTIDE SEQUENCE</scope>
</reference>
<protein>
    <submittedName>
        <fullName evidence="1">Uncharacterized protein</fullName>
    </submittedName>
</protein>
<evidence type="ECO:0000313" key="1">
    <source>
        <dbReference type="EMBL" id="KKN20463.1"/>
    </source>
</evidence>